<dbReference type="InterPro" id="IPR043128">
    <property type="entry name" value="Rev_trsase/Diguanyl_cyclase"/>
</dbReference>
<dbReference type="PATRIC" id="fig|243230.17.peg.2528"/>
<evidence type="ECO:0000313" key="6">
    <source>
        <dbReference type="Proteomes" id="UP000002524"/>
    </source>
</evidence>
<dbReference type="Proteomes" id="UP000002524">
    <property type="component" value="Chromosome 1"/>
</dbReference>
<dbReference type="Gene3D" id="3.20.20.450">
    <property type="entry name" value="EAL domain"/>
    <property type="match status" value="1"/>
</dbReference>
<evidence type="ECO:0000313" key="5">
    <source>
        <dbReference type="EMBL" id="AAF11843.1"/>
    </source>
</evidence>
<evidence type="ECO:0000256" key="1">
    <source>
        <dbReference type="SAM" id="Coils"/>
    </source>
</evidence>
<evidence type="ECO:0000259" key="4">
    <source>
        <dbReference type="PROSITE" id="PS50887"/>
    </source>
</evidence>
<dbReference type="GO" id="GO:0071111">
    <property type="term" value="F:cyclic-guanylate-specific phosphodiesterase activity"/>
    <property type="evidence" value="ECO:0000318"/>
    <property type="project" value="GO_Central"/>
</dbReference>
<dbReference type="PANTHER" id="PTHR33121:SF71">
    <property type="entry name" value="OXYGEN SENSOR PROTEIN DOSP"/>
    <property type="match status" value="1"/>
</dbReference>
<keyword evidence="1" id="KW-0175">Coiled coil</keyword>
<dbReference type="SUPFAM" id="SSF55073">
    <property type="entry name" value="Nucleotide cyclase"/>
    <property type="match status" value="1"/>
</dbReference>
<gene>
    <name evidence="5" type="ordered locus">DR_2299</name>
</gene>
<dbReference type="GO" id="GO:0005886">
    <property type="term" value="C:plasma membrane"/>
    <property type="evidence" value="ECO:0000318"/>
    <property type="project" value="GO_Central"/>
</dbReference>
<dbReference type="SMART" id="SM00052">
    <property type="entry name" value="EAL"/>
    <property type="match status" value="1"/>
</dbReference>
<dbReference type="PROSITE" id="PS50883">
    <property type="entry name" value="EAL"/>
    <property type="match status" value="1"/>
</dbReference>
<name>Q9RS28_DEIRA</name>
<dbReference type="SMART" id="SM00267">
    <property type="entry name" value="GGDEF"/>
    <property type="match status" value="1"/>
</dbReference>
<dbReference type="PIR" id="E75292">
    <property type="entry name" value="E75292"/>
</dbReference>
<dbReference type="CDD" id="cd01948">
    <property type="entry name" value="EAL"/>
    <property type="match status" value="1"/>
</dbReference>
<dbReference type="SMART" id="SM00028">
    <property type="entry name" value="TPR"/>
    <property type="match status" value="5"/>
</dbReference>
<feature type="coiled-coil region" evidence="1">
    <location>
        <begin position="335"/>
        <end position="392"/>
    </location>
</feature>
<dbReference type="PaxDb" id="243230-DR_2299"/>
<dbReference type="InterPro" id="IPR001633">
    <property type="entry name" value="EAL_dom"/>
</dbReference>
<dbReference type="Pfam" id="PF00990">
    <property type="entry name" value="GGDEF"/>
    <property type="match status" value="1"/>
</dbReference>
<feature type="domain" description="EAL" evidence="3">
    <location>
        <begin position="572"/>
        <end position="829"/>
    </location>
</feature>
<dbReference type="InterPro" id="IPR029787">
    <property type="entry name" value="Nucleotide_cyclase"/>
</dbReference>
<dbReference type="PROSITE" id="PS50887">
    <property type="entry name" value="GGDEF"/>
    <property type="match status" value="1"/>
</dbReference>
<dbReference type="InterPro" id="IPR000160">
    <property type="entry name" value="GGDEF_dom"/>
</dbReference>
<dbReference type="CDD" id="cd01949">
    <property type="entry name" value="GGDEF"/>
    <property type="match status" value="1"/>
</dbReference>
<dbReference type="PANTHER" id="PTHR33121">
    <property type="entry name" value="CYCLIC DI-GMP PHOSPHODIESTERASE PDEF"/>
    <property type="match status" value="1"/>
</dbReference>
<dbReference type="STRING" id="243230.DR_2299"/>
<proteinExistence type="predicted"/>
<dbReference type="SUPFAM" id="SSF48452">
    <property type="entry name" value="TPR-like"/>
    <property type="match status" value="2"/>
</dbReference>
<evidence type="ECO:0000259" key="3">
    <source>
        <dbReference type="PROSITE" id="PS50883"/>
    </source>
</evidence>
<dbReference type="eggNOG" id="COG5001">
    <property type="taxonomic scope" value="Bacteria"/>
</dbReference>
<evidence type="ECO:0000256" key="2">
    <source>
        <dbReference type="SAM" id="MobiDB-lite"/>
    </source>
</evidence>
<dbReference type="OrthoDB" id="55051at2"/>
<feature type="compositionally biased region" description="Low complexity" evidence="2">
    <location>
        <begin position="822"/>
        <end position="843"/>
    </location>
</feature>
<feature type="region of interest" description="Disordered" evidence="2">
    <location>
        <begin position="822"/>
        <end position="856"/>
    </location>
</feature>
<feature type="domain" description="GGDEF" evidence="4">
    <location>
        <begin position="430"/>
        <end position="563"/>
    </location>
</feature>
<dbReference type="eggNOG" id="COG0457">
    <property type="taxonomic scope" value="Bacteria"/>
</dbReference>
<dbReference type="InterPro" id="IPR011990">
    <property type="entry name" value="TPR-like_helical_dom_sf"/>
</dbReference>
<dbReference type="GeneID" id="69518551"/>
<organism evidence="5 6">
    <name type="scientific">Deinococcus radiodurans (strain ATCC 13939 / DSM 20539 / JCM 16871 / CCUG 27074 / LMG 4051 / NBRC 15346 / NCIMB 9279 / VKM B-1422 / R1)</name>
    <dbReference type="NCBI Taxonomy" id="243230"/>
    <lineage>
        <taxon>Bacteria</taxon>
        <taxon>Thermotogati</taxon>
        <taxon>Deinococcota</taxon>
        <taxon>Deinococci</taxon>
        <taxon>Deinococcales</taxon>
        <taxon>Deinococcaceae</taxon>
        <taxon>Deinococcus</taxon>
    </lineage>
</organism>
<dbReference type="Gene3D" id="3.30.70.270">
    <property type="match status" value="1"/>
</dbReference>
<dbReference type="EnsemblBacteria" id="AAF11843">
    <property type="protein sequence ID" value="AAF11843"/>
    <property type="gene ID" value="DR_2299"/>
</dbReference>
<protein>
    <submittedName>
        <fullName evidence="5">GGDEF family protein</fullName>
    </submittedName>
</protein>
<dbReference type="InterPro" id="IPR035919">
    <property type="entry name" value="EAL_sf"/>
</dbReference>
<dbReference type="EMBL" id="AE000513">
    <property type="protein sequence ID" value="AAF11843.1"/>
    <property type="molecule type" value="Genomic_DNA"/>
</dbReference>
<dbReference type="InParanoid" id="Q9RS28"/>
<reference evidence="5 6" key="1">
    <citation type="journal article" date="1999" name="Science">
        <title>Genome sequence of the radioresistant bacterium Deinococcus radiodurans R1.</title>
        <authorList>
            <person name="White O."/>
            <person name="Eisen J.A."/>
            <person name="Heidelberg J.F."/>
            <person name="Hickey E.K."/>
            <person name="Peterson J.D."/>
            <person name="Dodson R.J."/>
            <person name="Haft D.H."/>
            <person name="Gwinn M.L."/>
            <person name="Nelson W.C."/>
            <person name="Richardson D.L."/>
            <person name="Moffat K.S."/>
            <person name="Qin H."/>
            <person name="Jiang L."/>
            <person name="Pamphile W."/>
            <person name="Crosby M."/>
            <person name="Shen M."/>
            <person name="Vamathevan J.J."/>
            <person name="Lam P."/>
            <person name="McDonald L."/>
            <person name="Utterback T."/>
            <person name="Zalewski C."/>
            <person name="Makarova K.S."/>
            <person name="Aravind L."/>
            <person name="Daly M.J."/>
            <person name="Minton K.W."/>
            <person name="Fleischmann R.D."/>
            <person name="Ketchum K.A."/>
            <person name="Nelson K.E."/>
            <person name="Salzberg S."/>
            <person name="Smith H.O."/>
            <person name="Venter J.C."/>
            <person name="Fraser C.M."/>
        </authorList>
    </citation>
    <scope>NUCLEOTIDE SEQUENCE [LARGE SCALE GENOMIC DNA]</scope>
    <source>
        <strain evidence="6">ATCC 13939 / DSM 20539 / JCM 16871 / LMG 4051 / NBRC 15346 / NCIMB 9279 / R1 / VKM B-1422</strain>
    </source>
</reference>
<accession>Q9RS28</accession>
<dbReference type="Pfam" id="PF00563">
    <property type="entry name" value="EAL"/>
    <property type="match status" value="1"/>
</dbReference>
<feature type="compositionally biased region" description="Polar residues" evidence="2">
    <location>
        <begin position="844"/>
        <end position="856"/>
    </location>
</feature>
<dbReference type="AlphaFoldDB" id="Q9RS28"/>
<dbReference type="Gene3D" id="1.25.40.10">
    <property type="entry name" value="Tetratricopeptide repeat domain"/>
    <property type="match status" value="2"/>
</dbReference>
<dbReference type="InterPro" id="IPR019734">
    <property type="entry name" value="TPR_rpt"/>
</dbReference>
<dbReference type="InterPro" id="IPR050706">
    <property type="entry name" value="Cyclic-di-GMP_PDE-like"/>
</dbReference>
<dbReference type="SUPFAM" id="SSF141868">
    <property type="entry name" value="EAL domain-like"/>
    <property type="match status" value="1"/>
</dbReference>
<sequence length="856" mass="93628">MSTSQGSPNWPRAERVARLEVLETQILARPAEVYAEVLALWPGLSAAVPSPASPAPDSCPGPSELAAQATALQLLSRCAVLLGEDGAAANHAETGRRLAHDLGLRSLEARCLEVLGVVRGRQGDVKQAAWLLRRSLYLLHALGDTPGQGRLLGRVGDLLERLEEYPQALLFYRAGLAQLPAARPVTAAVQVGLARTLHQLGEYAESQELAAQALAVCQEVGLPQLEAQVQLQQALTQLALGELDASRRHAEQAQALAAPRHAEQAQALAAPLEHTVPGAAAWVLGEAALVRGDLAQAREGLGRAEELANTPPLLARVRGSQSRLYEQLGDPAQALRCLREQRELEQQHRARLAEQRAGLLAEQIRYEVLRREAELQRKRRNERAQAASALRETRVELSRQASHDQLTGLANRSFFYTRARQALDLLAPGRSLGLIVADIDHLKAINDRFGYAVGDLLITELARRLCEAVRPGDLVGRLSGDEFVMLLSDLASPGDLRLVAERLLQQLREPCVCGTELVVPTVSLGYVVAPQDGGDVELLQKRADLALFQAKAQGRNMAVAFAGDMSAEEEERRMLSQDLRHAVRHGQLQLHYQGIFLLPGQRLSGFEALVRWPHPKRGMIPPDRFIALAEESRLILELGRWVLDEACRQARAWQLPERGLTMAVNVSALQFEQSDFVAGVRACLEQHGLPGHSLVLELTESMVHRDPRLAKQTLRELQALGVKVAMDDFGTGYSSLSMLKSLPFGLLKIDREFLQDLSAASEQFAASQQFIEVMVRLAHNLQMRVVAEGVETAEQYDLLCGMGCDEAQGYWLARPLPPAEAAALLPAGAPDSPWPTQSPSSQQARQESPRQSLSED</sequence>
<dbReference type="HOGENOM" id="CLU_000445_70_20_0"/>
<keyword evidence="6" id="KW-1185">Reference proteome</keyword>
<dbReference type="NCBIfam" id="TIGR00254">
    <property type="entry name" value="GGDEF"/>
    <property type="match status" value="1"/>
</dbReference>
<dbReference type="RefSeq" id="WP_010888927.1">
    <property type="nucleotide sequence ID" value="NC_001263.1"/>
</dbReference>
<dbReference type="KEGG" id="dra:DR_2299"/>